<dbReference type="SUPFAM" id="SSF54534">
    <property type="entry name" value="FKBP-like"/>
    <property type="match status" value="1"/>
</dbReference>
<keyword evidence="5 7" id="KW-0413">Isomerase</keyword>
<evidence type="ECO:0000256" key="4">
    <source>
        <dbReference type="ARBA" id="ARBA00023110"/>
    </source>
</evidence>
<keyword evidence="8" id="KW-1185">Reference proteome</keyword>
<dbReference type="EC" id="5.2.1.8" evidence="3"/>
<feature type="domain" description="PpiC" evidence="6">
    <location>
        <begin position="118"/>
        <end position="223"/>
    </location>
</feature>
<dbReference type="RefSeq" id="WP_371837194.1">
    <property type="nucleotide sequence ID" value="NZ_JBGMEK010000002.1"/>
</dbReference>
<reference evidence="7 8" key="1">
    <citation type="submission" date="2024-08" db="EMBL/GenBank/DDBJ databases">
        <authorList>
            <person name="Ishaq N."/>
        </authorList>
    </citation>
    <scope>NUCLEOTIDE SEQUENCE [LARGE SCALE GENOMIC DNA]</scope>
    <source>
        <strain evidence="7 8">DSM 18651</strain>
    </source>
</reference>
<dbReference type="SUPFAM" id="SSF109998">
    <property type="entry name" value="Triger factor/SurA peptide-binding domain-like"/>
    <property type="match status" value="1"/>
</dbReference>
<dbReference type="InterPro" id="IPR023058">
    <property type="entry name" value="PPIase_PpiC_CS"/>
</dbReference>
<comment type="similarity">
    <text evidence="2">Belongs to the PpiC/parvulin rotamase family.</text>
</comment>
<evidence type="ECO:0000259" key="6">
    <source>
        <dbReference type="PROSITE" id="PS50198"/>
    </source>
</evidence>
<dbReference type="Gene3D" id="3.10.50.40">
    <property type="match status" value="1"/>
</dbReference>
<comment type="catalytic activity">
    <reaction evidence="1">
        <text>[protein]-peptidylproline (omega=180) = [protein]-peptidylproline (omega=0)</text>
        <dbReference type="Rhea" id="RHEA:16237"/>
        <dbReference type="Rhea" id="RHEA-COMP:10747"/>
        <dbReference type="Rhea" id="RHEA-COMP:10748"/>
        <dbReference type="ChEBI" id="CHEBI:83833"/>
        <dbReference type="ChEBI" id="CHEBI:83834"/>
        <dbReference type="EC" id="5.2.1.8"/>
    </reaction>
</comment>
<dbReference type="PROSITE" id="PS01096">
    <property type="entry name" value="PPIC_PPIASE_1"/>
    <property type="match status" value="1"/>
</dbReference>
<dbReference type="Pfam" id="PF00639">
    <property type="entry name" value="Rotamase"/>
    <property type="match status" value="1"/>
</dbReference>
<dbReference type="GO" id="GO:0016853">
    <property type="term" value="F:isomerase activity"/>
    <property type="evidence" value="ECO:0007669"/>
    <property type="project" value="UniProtKB-KW"/>
</dbReference>
<gene>
    <name evidence="7" type="ORF">ACCI49_01470</name>
</gene>
<evidence type="ECO:0000256" key="1">
    <source>
        <dbReference type="ARBA" id="ARBA00000971"/>
    </source>
</evidence>
<dbReference type="InterPro" id="IPR000297">
    <property type="entry name" value="PPIase_PpiC"/>
</dbReference>
<dbReference type="PROSITE" id="PS50198">
    <property type="entry name" value="PPIC_PPIASE_2"/>
    <property type="match status" value="1"/>
</dbReference>
<protein>
    <recommendedName>
        <fullName evidence="3">peptidylprolyl isomerase</fullName>
        <ecNumber evidence="3">5.2.1.8</ecNumber>
    </recommendedName>
</protein>
<accession>A0ABV4NUZ3</accession>
<dbReference type="InterPro" id="IPR046357">
    <property type="entry name" value="PPIase_dom_sf"/>
</dbReference>
<dbReference type="EMBL" id="JBGMEK010000002">
    <property type="protein sequence ID" value="MFA0809574.1"/>
    <property type="molecule type" value="Genomic_DNA"/>
</dbReference>
<evidence type="ECO:0000256" key="2">
    <source>
        <dbReference type="ARBA" id="ARBA00007656"/>
    </source>
</evidence>
<comment type="caution">
    <text evidence="7">The sequence shown here is derived from an EMBL/GenBank/DDBJ whole genome shotgun (WGS) entry which is preliminary data.</text>
</comment>
<dbReference type="InterPro" id="IPR050245">
    <property type="entry name" value="PrsA_foldase"/>
</dbReference>
<proteinExistence type="inferred from homology"/>
<evidence type="ECO:0000313" key="8">
    <source>
        <dbReference type="Proteomes" id="UP001569428"/>
    </source>
</evidence>
<dbReference type="Proteomes" id="UP001569428">
    <property type="component" value="Unassembled WGS sequence"/>
</dbReference>
<name>A0ABV4NUZ3_9GAMM</name>
<evidence type="ECO:0000313" key="7">
    <source>
        <dbReference type="EMBL" id="MFA0809574.1"/>
    </source>
</evidence>
<keyword evidence="4 5" id="KW-0697">Rotamase</keyword>
<sequence>MSALLTSDAAGREFELAEAVAVNGREIPADLIYQEMQYQPAKSPRQAIYRAARALVIGWLLRERAAGRGLCAADEDLHSEAFDRAVADLLKGELQVGEPEEAECRAYFESHPHKFRSDPLAEVRHILLPAAPDDTAACAKARTDAETLLEQIRTDANPLQVFARLAQSHSACSSAEAGGSLGQVGRGDTVASFERAVFAQEGAGLVPEPVETPYGVHLIYVEQCEPGRPLEYEYVAERIRDYLLEKRRRQMTSDYLQKMVESAQISGLDLSPEGAH</sequence>
<evidence type="ECO:0000256" key="5">
    <source>
        <dbReference type="PROSITE-ProRule" id="PRU00278"/>
    </source>
</evidence>
<evidence type="ECO:0000256" key="3">
    <source>
        <dbReference type="ARBA" id="ARBA00013194"/>
    </source>
</evidence>
<dbReference type="PANTHER" id="PTHR47245">
    <property type="entry name" value="PEPTIDYLPROLYL ISOMERASE"/>
    <property type="match status" value="1"/>
</dbReference>
<dbReference type="PANTHER" id="PTHR47245:SF2">
    <property type="entry name" value="PEPTIDYL-PROLYL CIS-TRANS ISOMERASE HP_0175-RELATED"/>
    <property type="match status" value="1"/>
</dbReference>
<dbReference type="InterPro" id="IPR027304">
    <property type="entry name" value="Trigger_fact/SurA_dom_sf"/>
</dbReference>
<organism evidence="7 8">
    <name type="scientific">Microbulbifer epialgicus</name>
    <dbReference type="NCBI Taxonomy" id="393907"/>
    <lineage>
        <taxon>Bacteria</taxon>
        <taxon>Pseudomonadati</taxon>
        <taxon>Pseudomonadota</taxon>
        <taxon>Gammaproteobacteria</taxon>
        <taxon>Cellvibrionales</taxon>
        <taxon>Microbulbiferaceae</taxon>
        <taxon>Microbulbifer</taxon>
    </lineage>
</organism>